<keyword evidence="2" id="KW-1185">Reference proteome</keyword>
<dbReference type="EMBL" id="MG018926">
    <property type="protein sequence ID" value="ATW57849.1"/>
    <property type="molecule type" value="Genomic_DNA"/>
</dbReference>
<dbReference type="Proteomes" id="UP000241090">
    <property type="component" value="Segment"/>
</dbReference>
<sequence length="101" mass="12125">MANRGQLTPTIQAAAKRLLSREITQQELRVMKFIQNKMVTKHIFAYRLCDENTRKILDDWQSRGYIENRWSSRIKCGRYFWDVMSELLWLAYADHENQPDS</sequence>
<evidence type="ECO:0000313" key="1">
    <source>
        <dbReference type="EMBL" id="ATW57849.1"/>
    </source>
</evidence>
<name>A0A2H4P6M5_9CAUD</name>
<accession>A0A2H4P6M5</accession>
<proteinExistence type="predicted"/>
<protein>
    <submittedName>
        <fullName evidence="1">Uncharacterized protein</fullName>
    </submittedName>
</protein>
<organism evidence="1 2">
    <name type="scientific">Pseudomonas phage tabernarius</name>
    <dbReference type="NCBI Taxonomy" id="2048978"/>
    <lineage>
        <taxon>Viruses</taxon>
        <taxon>Duplodnaviria</taxon>
        <taxon>Heunggongvirae</taxon>
        <taxon>Uroviricota</taxon>
        <taxon>Caudoviricetes</taxon>
        <taxon>Lindbergviridae</taxon>
        <taxon>Tabernariusvirus</taxon>
        <taxon>Tabernariusvirus tabernarius</taxon>
    </lineage>
</organism>
<evidence type="ECO:0000313" key="2">
    <source>
        <dbReference type="Proteomes" id="UP000241090"/>
    </source>
</evidence>
<reference evidence="1 2" key="1">
    <citation type="submission" date="2017-09" db="EMBL/GenBank/DDBJ databases">
        <authorList>
            <person name="Ehlers B."/>
            <person name="Leendertz F.H."/>
        </authorList>
    </citation>
    <scope>NUCLEOTIDE SEQUENCE [LARGE SCALE GENOMIC DNA]</scope>
</reference>
<gene>
    <name evidence="1" type="ORF">CNR33_00003</name>
</gene>